<dbReference type="InterPro" id="IPR005467">
    <property type="entry name" value="His_kinase_dom"/>
</dbReference>
<keyword evidence="11 14" id="KW-0472">Membrane</keyword>
<dbReference type="InterPro" id="IPR003594">
    <property type="entry name" value="HATPase_dom"/>
</dbReference>
<feature type="domain" description="Response regulatory" evidence="16">
    <location>
        <begin position="675"/>
        <end position="799"/>
    </location>
</feature>
<dbReference type="SUPFAM" id="SSF55874">
    <property type="entry name" value="ATPase domain of HSP90 chaperone/DNA topoisomerase II/histidine kinase"/>
    <property type="match status" value="1"/>
</dbReference>
<dbReference type="EMBL" id="JAVDXO010000010">
    <property type="protein sequence ID" value="MDR7308393.1"/>
    <property type="molecule type" value="Genomic_DNA"/>
</dbReference>
<name>A0ABU1ZSD5_9BURK</name>
<dbReference type="InterPro" id="IPR001789">
    <property type="entry name" value="Sig_transdc_resp-reg_receiver"/>
</dbReference>
<dbReference type="SUPFAM" id="SSF47226">
    <property type="entry name" value="Histidine-containing phosphotransfer domain, HPT domain"/>
    <property type="match status" value="1"/>
</dbReference>
<keyword evidence="4" id="KW-1003">Cell membrane</keyword>
<dbReference type="InterPro" id="IPR033424">
    <property type="entry name" value="MASE4"/>
</dbReference>
<keyword evidence="6 14" id="KW-0812">Transmembrane</keyword>
<organism evidence="18 19">
    <name type="scientific">Rhodoferax saidenbachensis</name>
    <dbReference type="NCBI Taxonomy" id="1484693"/>
    <lineage>
        <taxon>Bacteria</taxon>
        <taxon>Pseudomonadati</taxon>
        <taxon>Pseudomonadota</taxon>
        <taxon>Betaproteobacteria</taxon>
        <taxon>Burkholderiales</taxon>
        <taxon>Comamonadaceae</taxon>
        <taxon>Rhodoferax</taxon>
    </lineage>
</organism>
<reference evidence="18 19" key="1">
    <citation type="submission" date="2023-07" db="EMBL/GenBank/DDBJ databases">
        <title>Sorghum-associated microbial communities from plants grown in Nebraska, USA.</title>
        <authorList>
            <person name="Schachtman D."/>
        </authorList>
    </citation>
    <scope>NUCLEOTIDE SEQUENCE [LARGE SCALE GENOMIC DNA]</scope>
    <source>
        <strain evidence="18 19">BE308</strain>
    </source>
</reference>
<dbReference type="PANTHER" id="PTHR45339">
    <property type="entry name" value="HYBRID SIGNAL TRANSDUCTION HISTIDINE KINASE J"/>
    <property type="match status" value="1"/>
</dbReference>
<evidence type="ECO:0000256" key="6">
    <source>
        <dbReference type="ARBA" id="ARBA00022692"/>
    </source>
</evidence>
<evidence type="ECO:0000256" key="12">
    <source>
        <dbReference type="PROSITE-ProRule" id="PRU00110"/>
    </source>
</evidence>
<dbReference type="PROSITE" id="PS50110">
    <property type="entry name" value="RESPONSE_REGULATORY"/>
    <property type="match status" value="1"/>
</dbReference>
<evidence type="ECO:0000256" key="5">
    <source>
        <dbReference type="ARBA" id="ARBA00022553"/>
    </source>
</evidence>
<dbReference type="InterPro" id="IPR011006">
    <property type="entry name" value="CheY-like_superfamily"/>
</dbReference>
<dbReference type="EC" id="2.7.13.3" evidence="3"/>
<dbReference type="SMART" id="SM00387">
    <property type="entry name" value="HATPase_c"/>
    <property type="match status" value="1"/>
</dbReference>
<evidence type="ECO:0000256" key="14">
    <source>
        <dbReference type="SAM" id="Phobius"/>
    </source>
</evidence>
<keyword evidence="5 13" id="KW-0597">Phosphoprotein</keyword>
<comment type="subcellular location">
    <subcellularLocation>
        <location evidence="2">Cell membrane</location>
        <topology evidence="2">Multi-pass membrane protein</topology>
    </subcellularLocation>
</comment>
<dbReference type="Pfam" id="PF00072">
    <property type="entry name" value="Response_reg"/>
    <property type="match status" value="1"/>
</dbReference>
<evidence type="ECO:0000256" key="1">
    <source>
        <dbReference type="ARBA" id="ARBA00000085"/>
    </source>
</evidence>
<dbReference type="InterPro" id="IPR036890">
    <property type="entry name" value="HATPase_C_sf"/>
</dbReference>
<evidence type="ECO:0000256" key="10">
    <source>
        <dbReference type="ARBA" id="ARBA00023012"/>
    </source>
</evidence>
<gene>
    <name evidence="18" type="ORF">J2X15_003702</name>
</gene>
<evidence type="ECO:0000313" key="18">
    <source>
        <dbReference type="EMBL" id="MDR7308393.1"/>
    </source>
</evidence>
<feature type="domain" description="Histidine kinase" evidence="15">
    <location>
        <begin position="276"/>
        <end position="501"/>
    </location>
</feature>
<dbReference type="SUPFAM" id="SSF47384">
    <property type="entry name" value="Homodimeric domain of signal transducing histidine kinase"/>
    <property type="match status" value="1"/>
</dbReference>
<dbReference type="CDD" id="cd17546">
    <property type="entry name" value="REC_hyHK_CKI1_RcsC-like"/>
    <property type="match status" value="1"/>
</dbReference>
<evidence type="ECO:0000256" key="4">
    <source>
        <dbReference type="ARBA" id="ARBA00022475"/>
    </source>
</evidence>
<dbReference type="InterPro" id="IPR003661">
    <property type="entry name" value="HisK_dim/P_dom"/>
</dbReference>
<comment type="catalytic activity">
    <reaction evidence="1">
        <text>ATP + protein L-histidine = ADP + protein N-phospho-L-histidine.</text>
        <dbReference type="EC" id="2.7.13.3"/>
    </reaction>
</comment>
<keyword evidence="8" id="KW-0067">ATP-binding</keyword>
<evidence type="ECO:0000259" key="15">
    <source>
        <dbReference type="PROSITE" id="PS50109"/>
    </source>
</evidence>
<dbReference type="Gene3D" id="3.30.565.10">
    <property type="entry name" value="Histidine kinase-like ATPase, C-terminal domain"/>
    <property type="match status" value="1"/>
</dbReference>
<evidence type="ECO:0000256" key="13">
    <source>
        <dbReference type="PROSITE-ProRule" id="PRU00169"/>
    </source>
</evidence>
<evidence type="ECO:0000256" key="7">
    <source>
        <dbReference type="ARBA" id="ARBA00022741"/>
    </source>
</evidence>
<sequence>MPVPAFIPIYQSAVITNDVITAVLLFGHYRFLRTPALLVLVCGYLFCALMAAAHALSFPGLFAPGGVLGGGSQTTAWLYFLWHGGFPLFVLAYTRLKANGHIPILGQEQSHTSVAATVARPVLATLALCGLMVFVTTVGHDMLPAIMRGNLDDPRKILVAACTWGLSLLALLCLWRSRKHSVLDLWLMVSLIAWLFDIGLASVLNGGRFDLGFYGGRVYGLLASSFVLMVLLLENGRLHMELARANGREQQRSQELELARNTADAATQAKSDFLAAMSHEIRTPMNGVIGMVEVLARSSLKGHQVEMVELIRESAFSLLTVIDDILDFSKIEAGHMEIEAQSLSVTEVVEKVCVMLNRLAEKQNVELTLFTDPAIPQSVVGDSLRLRQVLINLINNAVKFSGGTRRIGKVLVRALLTRLEEDTAYIEFHVIDNGIGMDEATIARLFTAFSQADASTTRRFGGTGLGLAISQKLAFLMGGAVRVDSTAGQGSRFVLQMPFKVMATPERERKPPPLVAGLACIVVEDGGGSEIAKDLHAYLVDAEVQTQSAADLQGLRGMASSLEPGLWVWIINAGSHQPPSVDMLREIAALNPSIDARFLVIGRGPDRYPHRVDADRVTVDGNVLTRSALLRSVAIAAGRAAEEDEVEDVAATHARQAEVLPNSPSREEARRLGRLILVAEDNAMNQKVIIQQFALLGLTADVTGDGLHALHRWQSGDYALILTDLHMPGLDGYQLSAAIRAQEAKSASGSIQTGRIPIIALSANALKGEAENCRNAGMDDYLRKPVPLAELEAMFEKWLPKAPTETLVTPTAATEQTNDSPLDLRVLRNLVGNDAQVVEEFLQEFQRSAMRNREEIVQAVVTQNNAEIVAAAHQLKSAARSVGALALGTLCEELETAAACNDRVNLQPLCDLLLAEIQLVDSYLVSTMRGDQDRPADQIEDD</sequence>
<dbReference type="RefSeq" id="WP_310345650.1">
    <property type="nucleotide sequence ID" value="NZ_JAVDXO010000010.1"/>
</dbReference>
<feature type="domain" description="HPt" evidence="17">
    <location>
        <begin position="834"/>
        <end position="927"/>
    </location>
</feature>
<dbReference type="Proteomes" id="UP001268089">
    <property type="component" value="Unassembled WGS sequence"/>
</dbReference>
<dbReference type="Gene3D" id="1.10.287.130">
    <property type="match status" value="1"/>
</dbReference>
<accession>A0ABU1ZSD5</accession>
<feature type="transmembrane region" description="Helical" evidence="14">
    <location>
        <begin position="6"/>
        <end position="29"/>
    </location>
</feature>
<protein>
    <recommendedName>
        <fullName evidence="3">histidine kinase</fullName>
        <ecNumber evidence="3">2.7.13.3</ecNumber>
    </recommendedName>
</protein>
<dbReference type="CDD" id="cd16922">
    <property type="entry name" value="HATPase_EvgS-ArcB-TorS-like"/>
    <property type="match status" value="1"/>
</dbReference>
<keyword evidence="7" id="KW-0547">Nucleotide-binding</keyword>
<dbReference type="InterPro" id="IPR036097">
    <property type="entry name" value="HisK_dim/P_sf"/>
</dbReference>
<dbReference type="Pfam" id="PF00512">
    <property type="entry name" value="HisKA"/>
    <property type="match status" value="1"/>
</dbReference>
<evidence type="ECO:0000256" key="2">
    <source>
        <dbReference type="ARBA" id="ARBA00004651"/>
    </source>
</evidence>
<dbReference type="SMART" id="SM00073">
    <property type="entry name" value="HPT"/>
    <property type="match status" value="1"/>
</dbReference>
<feature type="transmembrane region" description="Helical" evidence="14">
    <location>
        <begin position="157"/>
        <end position="175"/>
    </location>
</feature>
<comment type="caution">
    <text evidence="18">The sequence shown here is derived from an EMBL/GenBank/DDBJ whole genome shotgun (WGS) entry which is preliminary data.</text>
</comment>
<dbReference type="PROSITE" id="PS50894">
    <property type="entry name" value="HPT"/>
    <property type="match status" value="1"/>
</dbReference>
<feature type="modified residue" description="4-aspartylphosphate" evidence="13">
    <location>
        <position position="724"/>
    </location>
</feature>
<evidence type="ECO:0000256" key="8">
    <source>
        <dbReference type="ARBA" id="ARBA00022840"/>
    </source>
</evidence>
<dbReference type="CDD" id="cd00082">
    <property type="entry name" value="HisKA"/>
    <property type="match status" value="1"/>
</dbReference>
<dbReference type="SUPFAM" id="SSF52172">
    <property type="entry name" value="CheY-like"/>
    <property type="match status" value="1"/>
</dbReference>
<evidence type="ECO:0000259" key="17">
    <source>
        <dbReference type="PROSITE" id="PS50894"/>
    </source>
</evidence>
<keyword evidence="10" id="KW-0902">Two-component regulatory system</keyword>
<feature type="modified residue" description="Phosphohistidine" evidence="12">
    <location>
        <position position="873"/>
    </location>
</feature>
<dbReference type="InterPro" id="IPR036641">
    <property type="entry name" value="HPT_dom_sf"/>
</dbReference>
<feature type="transmembrane region" description="Helical" evidence="14">
    <location>
        <begin position="36"/>
        <end position="56"/>
    </location>
</feature>
<feature type="transmembrane region" description="Helical" evidence="14">
    <location>
        <begin position="76"/>
        <end position="96"/>
    </location>
</feature>
<dbReference type="PROSITE" id="PS50109">
    <property type="entry name" value="HIS_KIN"/>
    <property type="match status" value="1"/>
</dbReference>
<evidence type="ECO:0000313" key="19">
    <source>
        <dbReference type="Proteomes" id="UP001268089"/>
    </source>
</evidence>
<keyword evidence="19" id="KW-1185">Reference proteome</keyword>
<dbReference type="SMART" id="SM00388">
    <property type="entry name" value="HisKA"/>
    <property type="match status" value="1"/>
</dbReference>
<evidence type="ECO:0000259" key="16">
    <source>
        <dbReference type="PROSITE" id="PS50110"/>
    </source>
</evidence>
<dbReference type="PRINTS" id="PR00344">
    <property type="entry name" value="BCTRLSENSOR"/>
</dbReference>
<dbReference type="Gene3D" id="3.40.50.2300">
    <property type="match status" value="1"/>
</dbReference>
<evidence type="ECO:0000256" key="9">
    <source>
        <dbReference type="ARBA" id="ARBA00022989"/>
    </source>
</evidence>
<keyword evidence="9 14" id="KW-1133">Transmembrane helix</keyword>
<dbReference type="InterPro" id="IPR008207">
    <property type="entry name" value="Sig_transdc_His_kin_Hpt_dom"/>
</dbReference>
<dbReference type="InterPro" id="IPR004358">
    <property type="entry name" value="Sig_transdc_His_kin-like_C"/>
</dbReference>
<dbReference type="SMART" id="SM00448">
    <property type="entry name" value="REC"/>
    <property type="match status" value="1"/>
</dbReference>
<proteinExistence type="predicted"/>
<evidence type="ECO:0000256" key="11">
    <source>
        <dbReference type="ARBA" id="ARBA00023136"/>
    </source>
</evidence>
<dbReference type="PANTHER" id="PTHR45339:SF1">
    <property type="entry name" value="HYBRID SIGNAL TRANSDUCTION HISTIDINE KINASE J"/>
    <property type="match status" value="1"/>
</dbReference>
<evidence type="ECO:0000256" key="3">
    <source>
        <dbReference type="ARBA" id="ARBA00012438"/>
    </source>
</evidence>
<feature type="transmembrane region" description="Helical" evidence="14">
    <location>
        <begin position="182"/>
        <end position="204"/>
    </location>
</feature>
<dbReference type="Pfam" id="PF02518">
    <property type="entry name" value="HATPase_c"/>
    <property type="match status" value="1"/>
</dbReference>
<dbReference type="Pfam" id="PF01627">
    <property type="entry name" value="Hpt"/>
    <property type="match status" value="1"/>
</dbReference>
<dbReference type="Gene3D" id="1.20.120.160">
    <property type="entry name" value="HPT domain"/>
    <property type="match status" value="1"/>
</dbReference>
<feature type="transmembrane region" description="Helical" evidence="14">
    <location>
        <begin position="117"/>
        <end position="137"/>
    </location>
</feature>
<dbReference type="Pfam" id="PF17158">
    <property type="entry name" value="MASE4"/>
    <property type="match status" value="1"/>
</dbReference>